<reference evidence="3" key="1">
    <citation type="submission" date="2016-10" db="EMBL/GenBank/DDBJ databases">
        <authorList>
            <person name="Varghese N."/>
            <person name="Submissions S."/>
        </authorList>
    </citation>
    <scope>NUCLEOTIDE SEQUENCE [LARGE SCALE GENOMIC DNA]</scope>
    <source>
        <strain evidence="3">JCM 21621</strain>
    </source>
</reference>
<evidence type="ECO:0000259" key="1">
    <source>
        <dbReference type="Pfam" id="PF14341"/>
    </source>
</evidence>
<evidence type="ECO:0000313" key="3">
    <source>
        <dbReference type="Proteomes" id="UP000242957"/>
    </source>
</evidence>
<sequence>MHGPSQRGAVLLVALVMLLLLTIIGLAGMRGANLEERMAGNLREQMISFQAAEAALRAGEQESREIFRSMPIGHAAYDARAGVELSGFSYRGELEKGAPDVSSKPTYSLKYLRDINNEGLEVGKGRSAYGAVVQIRATGYGMGESAGGDSVASASLTSIYFLR</sequence>
<gene>
    <name evidence="2" type="ORF">SAMN05216193_11795</name>
</gene>
<proteinExistence type="predicted"/>
<dbReference type="AlphaFoldDB" id="A0A1H0N5X1"/>
<dbReference type="RefSeq" id="WP_245726181.1">
    <property type="nucleotide sequence ID" value="NZ_FNIJ01000017.1"/>
</dbReference>
<dbReference type="Proteomes" id="UP000242957">
    <property type="component" value="Unassembled WGS sequence"/>
</dbReference>
<keyword evidence="3" id="KW-1185">Reference proteome</keyword>
<dbReference type="InterPro" id="IPR025746">
    <property type="entry name" value="PilX_N_dom"/>
</dbReference>
<accession>A0A1H0N5X1</accession>
<protein>
    <submittedName>
        <fullName evidence="2">Type IV pilus assembly protein PilX</fullName>
    </submittedName>
</protein>
<organism evidence="2 3">
    <name type="scientific">Pseudomonas jinjuensis</name>
    <dbReference type="NCBI Taxonomy" id="198616"/>
    <lineage>
        <taxon>Bacteria</taxon>
        <taxon>Pseudomonadati</taxon>
        <taxon>Pseudomonadota</taxon>
        <taxon>Gammaproteobacteria</taxon>
        <taxon>Pseudomonadales</taxon>
        <taxon>Pseudomonadaceae</taxon>
        <taxon>Pseudomonas</taxon>
    </lineage>
</organism>
<evidence type="ECO:0000313" key="2">
    <source>
        <dbReference type="EMBL" id="SDO88062.1"/>
    </source>
</evidence>
<dbReference type="EMBL" id="FNIJ01000017">
    <property type="protein sequence ID" value="SDO88062.1"/>
    <property type="molecule type" value="Genomic_DNA"/>
</dbReference>
<dbReference type="Pfam" id="PF14341">
    <property type="entry name" value="PilX_N"/>
    <property type="match status" value="1"/>
</dbReference>
<dbReference type="STRING" id="198616.SAMN05216193_11795"/>
<feature type="domain" description="Type 4 fimbrial biogenesis protein PilX N-terminal" evidence="1">
    <location>
        <begin position="7"/>
        <end position="57"/>
    </location>
</feature>
<name>A0A1H0N5X1_9PSED</name>